<dbReference type="EMBL" id="BQNB010013371">
    <property type="protein sequence ID" value="GJT15115.1"/>
    <property type="molecule type" value="Genomic_DNA"/>
</dbReference>
<reference evidence="2" key="1">
    <citation type="journal article" date="2022" name="Int. J. Mol. Sci.">
        <title>Draft Genome of Tanacetum Coccineum: Genomic Comparison of Closely Related Tanacetum-Family Plants.</title>
        <authorList>
            <person name="Yamashiro T."/>
            <person name="Shiraishi A."/>
            <person name="Nakayama K."/>
            <person name="Satake H."/>
        </authorList>
    </citation>
    <scope>NUCLEOTIDE SEQUENCE</scope>
</reference>
<comment type="caution">
    <text evidence="2">The sequence shown here is derived from an EMBL/GenBank/DDBJ whole genome shotgun (WGS) entry which is preliminary data.</text>
</comment>
<evidence type="ECO:0000256" key="1">
    <source>
        <dbReference type="SAM" id="MobiDB-lite"/>
    </source>
</evidence>
<accession>A0ABQ5BJW0</accession>
<proteinExistence type="predicted"/>
<organism evidence="2 3">
    <name type="scientific">Tanacetum coccineum</name>
    <dbReference type="NCBI Taxonomy" id="301880"/>
    <lineage>
        <taxon>Eukaryota</taxon>
        <taxon>Viridiplantae</taxon>
        <taxon>Streptophyta</taxon>
        <taxon>Embryophyta</taxon>
        <taxon>Tracheophyta</taxon>
        <taxon>Spermatophyta</taxon>
        <taxon>Magnoliopsida</taxon>
        <taxon>eudicotyledons</taxon>
        <taxon>Gunneridae</taxon>
        <taxon>Pentapetalae</taxon>
        <taxon>asterids</taxon>
        <taxon>campanulids</taxon>
        <taxon>Asterales</taxon>
        <taxon>Asteraceae</taxon>
        <taxon>Asteroideae</taxon>
        <taxon>Anthemideae</taxon>
        <taxon>Anthemidinae</taxon>
        <taxon>Tanacetum</taxon>
    </lineage>
</organism>
<reference evidence="2" key="2">
    <citation type="submission" date="2022-01" db="EMBL/GenBank/DDBJ databases">
        <authorList>
            <person name="Yamashiro T."/>
            <person name="Shiraishi A."/>
            <person name="Satake H."/>
            <person name="Nakayama K."/>
        </authorList>
    </citation>
    <scope>NUCLEOTIDE SEQUENCE</scope>
</reference>
<dbReference type="Proteomes" id="UP001151760">
    <property type="component" value="Unassembled WGS sequence"/>
</dbReference>
<keyword evidence="3" id="KW-1185">Reference proteome</keyword>
<evidence type="ECO:0000313" key="3">
    <source>
        <dbReference type="Proteomes" id="UP001151760"/>
    </source>
</evidence>
<gene>
    <name evidence="2" type="ORF">Tco_0873821</name>
</gene>
<evidence type="ECO:0000313" key="2">
    <source>
        <dbReference type="EMBL" id="GJT15115.1"/>
    </source>
</evidence>
<name>A0ABQ5BJW0_9ASTR</name>
<protein>
    <submittedName>
        <fullName evidence="2">Uncharacterized protein</fullName>
    </submittedName>
</protein>
<feature type="region of interest" description="Disordered" evidence="1">
    <location>
        <begin position="384"/>
        <end position="403"/>
    </location>
</feature>
<sequence length="428" mass="48509">MSALAENVLAVEVENRPPMLEKGGYDTWQSRMLLYVEGKEHGEMLLDFILKGPFQYKVVDFPTNEALGILAANKLHKVSFDQLYAYLKHNEPDANEVRATKARFLGPLALIANTYNPPLSYLSYKSLVQSTNNIIQSSNSSKHSRWKSSCSRQKRKRKAEVLHEVFVIENIVVDGMQRKLSLPSSLRKIQNLVAVDSEYAQQVYDELIYEIESRPDVRAMKGLAEAQLQQATSDVFKSETSTKSVIRIKVYLVRVGERSEQLAELFTKVWAGTYQEGRALNVVVLHHRIIDTSQLPPLRENSTRTGLYKALTVKAKDPLMEFWPTIGDGEFVFVGGSFATFPIVLSHDPPIFKKKSLITMGIVMELAEGRCYWLSTRQVWEDDEVEEAGDEGAGGSSKAYKSMSQGDWQVPQGQWMDLQDECWEQIKT</sequence>